<dbReference type="EMBL" id="CH940654">
    <property type="protein sequence ID" value="EDW57929.1"/>
    <property type="molecule type" value="Genomic_DNA"/>
</dbReference>
<dbReference type="Proteomes" id="UP000008792">
    <property type="component" value="Unassembled WGS sequence"/>
</dbReference>
<feature type="compositionally biased region" description="Acidic residues" evidence="1">
    <location>
        <begin position="53"/>
        <end position="67"/>
    </location>
</feature>
<sequence length="158" mass="18067">MSIKYALIFALAALCCLVATEAAAQRRNGLARAAVVQADENKTAEIEGRQAEDQELDEEVEQEEEGDQQQSAPVKVQENEQRTVPDNRQNALRETVVRSSNDDARARRVVRRGTRRGPRRNRSSRRRRGGRRRGGRRNRAGNRRRNNIRRRSGRPLRG</sequence>
<dbReference type="HOGENOM" id="CLU_1929742_0_0_1"/>
<feature type="signal peptide" evidence="2">
    <location>
        <begin position="1"/>
        <end position="22"/>
    </location>
</feature>
<evidence type="ECO:0000313" key="3">
    <source>
        <dbReference type="EMBL" id="EDW57929.1"/>
    </source>
</evidence>
<feature type="compositionally biased region" description="Basic residues" evidence="1">
    <location>
        <begin position="107"/>
        <end position="158"/>
    </location>
</feature>
<dbReference type="PhylomeDB" id="B4M9Q3"/>
<evidence type="ECO:0000313" key="4">
    <source>
        <dbReference type="Proteomes" id="UP000008792"/>
    </source>
</evidence>
<dbReference type="InParanoid" id="B4M9Q3"/>
<dbReference type="FunCoup" id="B4M9Q3">
    <property type="interactions" value="81"/>
</dbReference>
<accession>B4M9Q3</accession>
<evidence type="ECO:0000256" key="1">
    <source>
        <dbReference type="SAM" id="MobiDB-lite"/>
    </source>
</evidence>
<dbReference type="eggNOG" id="ENOG502TCCG">
    <property type="taxonomic scope" value="Eukaryota"/>
</dbReference>
<dbReference type="AlphaFoldDB" id="B4M9Q3"/>
<feature type="compositionally biased region" description="Basic and acidic residues" evidence="1">
    <location>
        <begin position="39"/>
        <end position="52"/>
    </location>
</feature>
<feature type="chain" id="PRO_5002814811" evidence="2">
    <location>
        <begin position="23"/>
        <end position="158"/>
    </location>
</feature>
<feature type="region of interest" description="Disordered" evidence="1">
    <location>
        <begin position="38"/>
        <end position="158"/>
    </location>
</feature>
<name>B4M9Q3_DROVI</name>
<dbReference type="KEGG" id="dvi:6634013"/>
<keyword evidence="2" id="KW-0732">Signal</keyword>
<protein>
    <submittedName>
        <fullName evidence="3">Uncharacterized protein</fullName>
    </submittedName>
</protein>
<keyword evidence="4" id="KW-1185">Reference proteome</keyword>
<reference evidence="3 4" key="1">
    <citation type="journal article" date="2007" name="Nature">
        <title>Evolution of genes and genomes on the Drosophila phylogeny.</title>
        <authorList>
            <consortium name="Drosophila 12 Genomes Consortium"/>
            <person name="Clark A.G."/>
            <person name="Eisen M.B."/>
            <person name="Smith D.R."/>
            <person name="Bergman C.M."/>
            <person name="Oliver B."/>
            <person name="Markow T.A."/>
            <person name="Kaufman T.C."/>
            <person name="Kellis M."/>
            <person name="Gelbart W."/>
            <person name="Iyer V.N."/>
            <person name="Pollard D.A."/>
            <person name="Sackton T.B."/>
            <person name="Larracuente A.M."/>
            <person name="Singh N.D."/>
            <person name="Abad J.P."/>
            <person name="Abt D.N."/>
            <person name="Adryan B."/>
            <person name="Aguade M."/>
            <person name="Akashi H."/>
            <person name="Anderson W.W."/>
            <person name="Aquadro C.F."/>
            <person name="Ardell D.H."/>
            <person name="Arguello R."/>
            <person name="Artieri C.G."/>
            <person name="Barbash D.A."/>
            <person name="Barker D."/>
            <person name="Barsanti P."/>
            <person name="Batterham P."/>
            <person name="Batzoglou S."/>
            <person name="Begun D."/>
            <person name="Bhutkar A."/>
            <person name="Blanco E."/>
            <person name="Bosak S.A."/>
            <person name="Bradley R.K."/>
            <person name="Brand A.D."/>
            <person name="Brent M.R."/>
            <person name="Brooks A.N."/>
            <person name="Brown R.H."/>
            <person name="Butlin R.K."/>
            <person name="Caggese C."/>
            <person name="Calvi B.R."/>
            <person name="Bernardo de Carvalho A."/>
            <person name="Caspi A."/>
            <person name="Castrezana S."/>
            <person name="Celniker S.E."/>
            <person name="Chang J.L."/>
            <person name="Chapple C."/>
            <person name="Chatterji S."/>
            <person name="Chinwalla A."/>
            <person name="Civetta A."/>
            <person name="Clifton S.W."/>
            <person name="Comeron J.M."/>
            <person name="Costello J.C."/>
            <person name="Coyne J.A."/>
            <person name="Daub J."/>
            <person name="David R.G."/>
            <person name="Delcher A.L."/>
            <person name="Delehaunty K."/>
            <person name="Do C.B."/>
            <person name="Ebling H."/>
            <person name="Edwards K."/>
            <person name="Eickbush T."/>
            <person name="Evans J.D."/>
            <person name="Filipski A."/>
            <person name="Findeiss S."/>
            <person name="Freyhult E."/>
            <person name="Fulton L."/>
            <person name="Fulton R."/>
            <person name="Garcia A.C."/>
            <person name="Gardiner A."/>
            <person name="Garfield D.A."/>
            <person name="Garvin B.E."/>
            <person name="Gibson G."/>
            <person name="Gilbert D."/>
            <person name="Gnerre S."/>
            <person name="Godfrey J."/>
            <person name="Good R."/>
            <person name="Gotea V."/>
            <person name="Gravely B."/>
            <person name="Greenberg A.J."/>
            <person name="Griffiths-Jones S."/>
            <person name="Gross S."/>
            <person name="Guigo R."/>
            <person name="Gustafson E.A."/>
            <person name="Haerty W."/>
            <person name="Hahn M.W."/>
            <person name="Halligan D.L."/>
            <person name="Halpern A.L."/>
            <person name="Halter G.M."/>
            <person name="Han M.V."/>
            <person name="Heger A."/>
            <person name="Hillier L."/>
            <person name="Hinrichs A.S."/>
            <person name="Holmes I."/>
            <person name="Hoskins R.A."/>
            <person name="Hubisz M.J."/>
            <person name="Hultmark D."/>
            <person name="Huntley M.A."/>
            <person name="Jaffe D.B."/>
            <person name="Jagadeeshan S."/>
            <person name="Jeck W.R."/>
            <person name="Johnson J."/>
            <person name="Jones C.D."/>
            <person name="Jordan W.C."/>
            <person name="Karpen G.H."/>
            <person name="Kataoka E."/>
            <person name="Keightley P.D."/>
            <person name="Kheradpour P."/>
            <person name="Kirkness E.F."/>
            <person name="Koerich L.B."/>
            <person name="Kristiansen K."/>
            <person name="Kudrna D."/>
            <person name="Kulathinal R.J."/>
            <person name="Kumar S."/>
            <person name="Kwok R."/>
            <person name="Lander E."/>
            <person name="Langley C.H."/>
            <person name="Lapoint R."/>
            <person name="Lazzaro B.P."/>
            <person name="Lee S.J."/>
            <person name="Levesque L."/>
            <person name="Li R."/>
            <person name="Lin C.F."/>
            <person name="Lin M.F."/>
            <person name="Lindblad-Toh K."/>
            <person name="Llopart A."/>
            <person name="Long M."/>
            <person name="Low L."/>
            <person name="Lozovsky E."/>
            <person name="Lu J."/>
            <person name="Luo M."/>
            <person name="Machado C.A."/>
            <person name="Makalowski W."/>
            <person name="Marzo M."/>
            <person name="Matsuda M."/>
            <person name="Matzkin L."/>
            <person name="McAllister B."/>
            <person name="McBride C.S."/>
            <person name="McKernan B."/>
            <person name="McKernan K."/>
            <person name="Mendez-Lago M."/>
            <person name="Minx P."/>
            <person name="Mollenhauer M.U."/>
            <person name="Montooth K."/>
            <person name="Mount S.M."/>
            <person name="Mu X."/>
            <person name="Myers E."/>
            <person name="Negre B."/>
            <person name="Newfeld S."/>
            <person name="Nielsen R."/>
            <person name="Noor M.A."/>
            <person name="O'Grady P."/>
            <person name="Pachter L."/>
            <person name="Papaceit M."/>
            <person name="Parisi M.J."/>
            <person name="Parisi M."/>
            <person name="Parts L."/>
            <person name="Pedersen J.S."/>
            <person name="Pesole G."/>
            <person name="Phillippy A.M."/>
            <person name="Ponting C.P."/>
            <person name="Pop M."/>
            <person name="Porcelli D."/>
            <person name="Powell J.R."/>
            <person name="Prohaska S."/>
            <person name="Pruitt K."/>
            <person name="Puig M."/>
            <person name="Quesneville H."/>
            <person name="Ram K.R."/>
            <person name="Rand D."/>
            <person name="Rasmussen M.D."/>
            <person name="Reed L.K."/>
            <person name="Reenan R."/>
            <person name="Reily A."/>
            <person name="Remington K.A."/>
            <person name="Rieger T.T."/>
            <person name="Ritchie M.G."/>
            <person name="Robin C."/>
            <person name="Rogers Y.H."/>
            <person name="Rohde C."/>
            <person name="Rozas J."/>
            <person name="Rubenfield M.J."/>
            <person name="Ruiz A."/>
            <person name="Russo S."/>
            <person name="Salzberg S.L."/>
            <person name="Sanchez-Gracia A."/>
            <person name="Saranga D.J."/>
            <person name="Sato H."/>
            <person name="Schaeffer S.W."/>
            <person name="Schatz M.C."/>
            <person name="Schlenke T."/>
            <person name="Schwartz R."/>
            <person name="Segarra C."/>
            <person name="Singh R.S."/>
            <person name="Sirot L."/>
            <person name="Sirota M."/>
            <person name="Sisneros N.B."/>
            <person name="Smith C.D."/>
            <person name="Smith T.F."/>
            <person name="Spieth J."/>
            <person name="Stage D.E."/>
            <person name="Stark A."/>
            <person name="Stephan W."/>
            <person name="Strausberg R.L."/>
            <person name="Strempel S."/>
            <person name="Sturgill D."/>
            <person name="Sutton G."/>
            <person name="Sutton G.G."/>
            <person name="Tao W."/>
            <person name="Teichmann S."/>
            <person name="Tobari Y.N."/>
            <person name="Tomimura Y."/>
            <person name="Tsolas J.M."/>
            <person name="Valente V.L."/>
            <person name="Venter E."/>
            <person name="Venter J.C."/>
            <person name="Vicario S."/>
            <person name="Vieira F.G."/>
            <person name="Vilella A.J."/>
            <person name="Villasante A."/>
            <person name="Walenz B."/>
            <person name="Wang J."/>
            <person name="Wasserman M."/>
            <person name="Watts T."/>
            <person name="Wilson D."/>
            <person name="Wilson R.K."/>
            <person name="Wing R.A."/>
            <person name="Wolfner M.F."/>
            <person name="Wong A."/>
            <person name="Wong G.K."/>
            <person name="Wu C.I."/>
            <person name="Wu G."/>
            <person name="Yamamoto D."/>
            <person name="Yang H.P."/>
            <person name="Yang S.P."/>
            <person name="Yorke J.A."/>
            <person name="Yoshida K."/>
            <person name="Zdobnov E."/>
            <person name="Zhang P."/>
            <person name="Zhang Y."/>
            <person name="Zimin A.V."/>
            <person name="Baldwin J."/>
            <person name="Abdouelleil A."/>
            <person name="Abdulkadir J."/>
            <person name="Abebe A."/>
            <person name="Abera B."/>
            <person name="Abreu J."/>
            <person name="Acer S.C."/>
            <person name="Aftuck L."/>
            <person name="Alexander A."/>
            <person name="An P."/>
            <person name="Anderson E."/>
            <person name="Anderson S."/>
            <person name="Arachi H."/>
            <person name="Azer M."/>
            <person name="Bachantsang P."/>
            <person name="Barry A."/>
            <person name="Bayul T."/>
            <person name="Berlin A."/>
            <person name="Bessette D."/>
            <person name="Bloom T."/>
            <person name="Blye J."/>
            <person name="Boguslavskiy L."/>
            <person name="Bonnet C."/>
            <person name="Boukhgalter B."/>
            <person name="Bourzgui I."/>
            <person name="Brown A."/>
            <person name="Cahill P."/>
            <person name="Channer S."/>
            <person name="Cheshatsang Y."/>
            <person name="Chuda L."/>
            <person name="Citroen M."/>
            <person name="Collymore A."/>
            <person name="Cooke P."/>
            <person name="Costello M."/>
            <person name="D'Aco K."/>
            <person name="Daza R."/>
            <person name="De Haan G."/>
            <person name="DeGray S."/>
            <person name="DeMaso C."/>
            <person name="Dhargay N."/>
            <person name="Dooley K."/>
            <person name="Dooley E."/>
            <person name="Doricent M."/>
            <person name="Dorje P."/>
            <person name="Dorjee K."/>
            <person name="Dupes A."/>
            <person name="Elong R."/>
            <person name="Falk J."/>
            <person name="Farina A."/>
            <person name="Faro S."/>
            <person name="Ferguson D."/>
            <person name="Fisher S."/>
            <person name="Foley C.D."/>
            <person name="Franke A."/>
            <person name="Friedrich D."/>
            <person name="Gadbois L."/>
            <person name="Gearin G."/>
            <person name="Gearin C.R."/>
            <person name="Giannoukos G."/>
            <person name="Goode T."/>
            <person name="Graham J."/>
            <person name="Grandbois E."/>
            <person name="Grewal S."/>
            <person name="Gyaltsen K."/>
            <person name="Hafez N."/>
            <person name="Hagos B."/>
            <person name="Hall J."/>
            <person name="Henson C."/>
            <person name="Hollinger A."/>
            <person name="Honan T."/>
            <person name="Huard M.D."/>
            <person name="Hughes L."/>
            <person name="Hurhula B."/>
            <person name="Husby M.E."/>
            <person name="Kamat A."/>
            <person name="Kanga B."/>
            <person name="Kashin S."/>
            <person name="Khazanovich D."/>
            <person name="Kisner P."/>
            <person name="Lance K."/>
            <person name="Lara M."/>
            <person name="Lee W."/>
            <person name="Lennon N."/>
            <person name="Letendre F."/>
            <person name="LeVine R."/>
            <person name="Lipovsky A."/>
            <person name="Liu X."/>
            <person name="Liu J."/>
            <person name="Liu S."/>
            <person name="Lokyitsang T."/>
            <person name="Lokyitsang Y."/>
            <person name="Lubonja R."/>
            <person name="Lui A."/>
            <person name="MacDonald P."/>
            <person name="Magnisalis V."/>
            <person name="Maru K."/>
            <person name="Matthews C."/>
            <person name="McCusker W."/>
            <person name="McDonough S."/>
            <person name="Mehta T."/>
            <person name="Meldrim J."/>
            <person name="Meneus L."/>
            <person name="Mihai O."/>
            <person name="Mihalev A."/>
            <person name="Mihova T."/>
            <person name="Mittelman R."/>
            <person name="Mlenga V."/>
            <person name="Montmayeur A."/>
            <person name="Mulrain L."/>
            <person name="Navidi A."/>
            <person name="Naylor J."/>
            <person name="Negash T."/>
            <person name="Nguyen T."/>
            <person name="Nguyen N."/>
            <person name="Nicol R."/>
            <person name="Norbu C."/>
            <person name="Norbu N."/>
            <person name="Novod N."/>
            <person name="O'Neill B."/>
            <person name="Osman S."/>
            <person name="Markiewicz E."/>
            <person name="Oyono O.L."/>
            <person name="Patti C."/>
            <person name="Phunkhang P."/>
            <person name="Pierre F."/>
            <person name="Priest M."/>
            <person name="Raghuraman S."/>
            <person name="Rege F."/>
            <person name="Reyes R."/>
            <person name="Rise C."/>
            <person name="Rogov P."/>
            <person name="Ross K."/>
            <person name="Ryan E."/>
            <person name="Settipalli S."/>
            <person name="Shea T."/>
            <person name="Sherpa N."/>
            <person name="Shi L."/>
            <person name="Shih D."/>
            <person name="Sparrow T."/>
            <person name="Spaulding J."/>
            <person name="Stalker J."/>
            <person name="Stange-Thomann N."/>
            <person name="Stavropoulos S."/>
            <person name="Stone C."/>
            <person name="Strader C."/>
            <person name="Tesfaye S."/>
            <person name="Thomson T."/>
            <person name="Thoulutsang Y."/>
            <person name="Thoulutsang D."/>
            <person name="Topham K."/>
            <person name="Topping I."/>
            <person name="Tsamla T."/>
            <person name="Vassiliev H."/>
            <person name="Vo A."/>
            <person name="Wangchuk T."/>
            <person name="Wangdi T."/>
            <person name="Weiand M."/>
            <person name="Wilkinson J."/>
            <person name="Wilson A."/>
            <person name="Yadav S."/>
            <person name="Young G."/>
            <person name="Yu Q."/>
            <person name="Zembek L."/>
            <person name="Zhong D."/>
            <person name="Zimmer A."/>
            <person name="Zwirko Z."/>
            <person name="Jaffe D.B."/>
            <person name="Alvarez P."/>
            <person name="Brockman W."/>
            <person name="Butler J."/>
            <person name="Chin C."/>
            <person name="Gnerre S."/>
            <person name="Grabherr M."/>
            <person name="Kleber M."/>
            <person name="Mauceli E."/>
            <person name="MacCallum I."/>
        </authorList>
    </citation>
    <scope>NUCLEOTIDE SEQUENCE [LARGE SCALE GENOMIC DNA]</scope>
    <source>
        <strain evidence="4">Tucson 15010-1051.87</strain>
    </source>
</reference>
<organism evidence="3 4">
    <name type="scientific">Drosophila virilis</name>
    <name type="common">Fruit fly</name>
    <dbReference type="NCBI Taxonomy" id="7244"/>
    <lineage>
        <taxon>Eukaryota</taxon>
        <taxon>Metazoa</taxon>
        <taxon>Ecdysozoa</taxon>
        <taxon>Arthropoda</taxon>
        <taxon>Hexapoda</taxon>
        <taxon>Insecta</taxon>
        <taxon>Pterygota</taxon>
        <taxon>Neoptera</taxon>
        <taxon>Endopterygota</taxon>
        <taxon>Diptera</taxon>
        <taxon>Brachycera</taxon>
        <taxon>Muscomorpha</taxon>
        <taxon>Ephydroidea</taxon>
        <taxon>Drosophilidae</taxon>
        <taxon>Drosophila</taxon>
    </lineage>
</organism>
<proteinExistence type="predicted"/>
<gene>
    <name evidence="3" type="primary">Dvir\GJ17872</name>
    <name evidence="3" type="ORF">Dvir_GJ17872</name>
</gene>
<dbReference type="OMA" id="NEHRNTA"/>
<evidence type="ECO:0000256" key="2">
    <source>
        <dbReference type="SAM" id="SignalP"/>
    </source>
</evidence>